<keyword evidence="9" id="KW-1185">Reference proteome</keyword>
<evidence type="ECO:0000313" key="9">
    <source>
        <dbReference type="Proteomes" id="UP001595692"/>
    </source>
</evidence>
<dbReference type="EMBL" id="JBHSAF010000015">
    <property type="protein sequence ID" value="MFC3914716.1"/>
    <property type="molecule type" value="Genomic_DNA"/>
</dbReference>
<dbReference type="Proteomes" id="UP001595692">
    <property type="component" value="Unassembled WGS sequence"/>
</dbReference>
<dbReference type="Pfam" id="PF08447">
    <property type="entry name" value="PAS_3"/>
    <property type="match status" value="1"/>
</dbReference>
<proteinExistence type="inferred from homology"/>
<feature type="domain" description="PAS" evidence="6">
    <location>
        <begin position="21"/>
        <end position="60"/>
    </location>
</feature>
<dbReference type="CDD" id="cd00130">
    <property type="entry name" value="PAS"/>
    <property type="match status" value="1"/>
</dbReference>
<dbReference type="SMART" id="SM00283">
    <property type="entry name" value="MA"/>
    <property type="match status" value="1"/>
</dbReference>
<dbReference type="SUPFAM" id="SSF55785">
    <property type="entry name" value="PYP-like sensor domain (PAS domain)"/>
    <property type="match status" value="1"/>
</dbReference>
<dbReference type="PANTHER" id="PTHR43531:SF11">
    <property type="entry name" value="METHYL-ACCEPTING CHEMOTAXIS PROTEIN 3"/>
    <property type="match status" value="1"/>
</dbReference>
<evidence type="ECO:0000259" key="6">
    <source>
        <dbReference type="PROSITE" id="PS50112"/>
    </source>
</evidence>
<dbReference type="Gene3D" id="3.30.450.20">
    <property type="entry name" value="PAS domain"/>
    <property type="match status" value="1"/>
</dbReference>
<dbReference type="CDD" id="cd11386">
    <property type="entry name" value="MCP_signal"/>
    <property type="match status" value="1"/>
</dbReference>
<feature type="transmembrane region" description="Helical" evidence="4">
    <location>
        <begin position="192"/>
        <end position="210"/>
    </location>
</feature>
<sequence length="508" mass="55779">MRNNQPVTQKEIEFDHDVRLVSMTDLQGDITFVNQDFVRVSGFSEQELLGSHHNLVRHPDMPAAAFADLWQTIRAGQTWRGIVKNRCKNGSHYWVDAYVMPIVQDGQTIGYQSVRSKPSREQIAAAESLYSRLRQRPDQPLPKPKRWADISLITRSLLWGGLALISALMLLLEDIAARFDWQVPAVENAATWLHMLNVVTTALLILMVYGRILRPMHLCRQELINIANGDLTAKLPDMPQNEMGQLMLAARMIQSRLLAIFGRFSEASQALSSSSEHLTQTALNMSRGASAQAASVEETSASMEQMAASIAQNSESAQITNEIAIRAADDAQKGGDKVRQTVLAMKQIANKVGIIDDIAYQTNLLALNAAIEAARAGEHGKGFAVVSAEVRKLAERSQVAAQEIGRVAAGSVTLAEDAGQLFEKMVPDIRHTSDLVQEITSASKEQSTGVSQINIAMNQLSQITQQSATSSELLAETAEQMTQQAMLLREMISCFRLRAGSQRQGSSS</sequence>
<keyword evidence="4" id="KW-0812">Transmembrane</keyword>
<feature type="domain" description="HAMP" evidence="7">
    <location>
        <begin position="210"/>
        <end position="262"/>
    </location>
</feature>
<dbReference type="InterPro" id="IPR013655">
    <property type="entry name" value="PAS_fold_3"/>
</dbReference>
<evidence type="ECO:0000313" key="8">
    <source>
        <dbReference type="EMBL" id="MFC3914716.1"/>
    </source>
</evidence>
<dbReference type="Pfam" id="PF00015">
    <property type="entry name" value="MCPsignal"/>
    <property type="match status" value="1"/>
</dbReference>
<evidence type="ECO:0000256" key="4">
    <source>
        <dbReference type="SAM" id="Phobius"/>
    </source>
</evidence>
<dbReference type="PROSITE" id="PS50112">
    <property type="entry name" value="PAS"/>
    <property type="match status" value="1"/>
</dbReference>
<dbReference type="SUPFAM" id="SSF58104">
    <property type="entry name" value="Methyl-accepting chemotaxis protein (MCP) signaling domain"/>
    <property type="match status" value="1"/>
</dbReference>
<feature type="domain" description="Methyl-accepting transducer" evidence="5">
    <location>
        <begin position="267"/>
        <end position="482"/>
    </location>
</feature>
<evidence type="ECO:0000256" key="1">
    <source>
        <dbReference type="ARBA" id="ARBA00022500"/>
    </source>
</evidence>
<dbReference type="RefSeq" id="WP_377153999.1">
    <property type="nucleotide sequence ID" value="NZ_JBHSAF010000015.1"/>
</dbReference>
<keyword evidence="3" id="KW-0807">Transducer</keyword>
<gene>
    <name evidence="8" type="ORF">ACFOSS_14800</name>
</gene>
<comment type="similarity">
    <text evidence="2">Belongs to the methyl-accepting chemotaxis (MCP) protein family.</text>
</comment>
<dbReference type="PROSITE" id="PS50885">
    <property type="entry name" value="HAMP"/>
    <property type="match status" value="1"/>
</dbReference>
<feature type="transmembrane region" description="Helical" evidence="4">
    <location>
        <begin position="152"/>
        <end position="172"/>
    </location>
</feature>
<dbReference type="NCBIfam" id="TIGR00229">
    <property type="entry name" value="sensory_box"/>
    <property type="match status" value="1"/>
</dbReference>
<name>A0ABV8CR78_9GAMM</name>
<accession>A0ABV8CR78</accession>
<evidence type="ECO:0000256" key="3">
    <source>
        <dbReference type="PROSITE-ProRule" id="PRU00284"/>
    </source>
</evidence>
<dbReference type="PROSITE" id="PS50111">
    <property type="entry name" value="CHEMOTAXIS_TRANSDUC_2"/>
    <property type="match status" value="1"/>
</dbReference>
<evidence type="ECO:0000256" key="2">
    <source>
        <dbReference type="ARBA" id="ARBA00029447"/>
    </source>
</evidence>
<dbReference type="InterPro" id="IPR035965">
    <property type="entry name" value="PAS-like_dom_sf"/>
</dbReference>
<dbReference type="InterPro" id="IPR004089">
    <property type="entry name" value="MCPsignal_dom"/>
</dbReference>
<evidence type="ECO:0000259" key="5">
    <source>
        <dbReference type="PROSITE" id="PS50111"/>
    </source>
</evidence>
<keyword evidence="4" id="KW-1133">Transmembrane helix</keyword>
<dbReference type="InterPro" id="IPR000014">
    <property type="entry name" value="PAS"/>
</dbReference>
<comment type="caution">
    <text evidence="8">The sequence shown here is derived from an EMBL/GenBank/DDBJ whole genome shotgun (WGS) entry which is preliminary data.</text>
</comment>
<keyword evidence="1" id="KW-0145">Chemotaxis</keyword>
<dbReference type="PANTHER" id="PTHR43531">
    <property type="entry name" value="PROTEIN ICFG"/>
    <property type="match status" value="1"/>
</dbReference>
<evidence type="ECO:0000259" key="7">
    <source>
        <dbReference type="PROSITE" id="PS50885"/>
    </source>
</evidence>
<dbReference type="Gene3D" id="1.10.287.950">
    <property type="entry name" value="Methyl-accepting chemotaxis protein"/>
    <property type="match status" value="1"/>
</dbReference>
<dbReference type="Pfam" id="PF00672">
    <property type="entry name" value="HAMP"/>
    <property type="match status" value="1"/>
</dbReference>
<keyword evidence="4" id="KW-0472">Membrane</keyword>
<dbReference type="InterPro" id="IPR051310">
    <property type="entry name" value="MCP_chemotaxis"/>
</dbReference>
<protein>
    <submittedName>
        <fullName evidence="8">Methyl-accepting chemotaxis protein</fullName>
    </submittedName>
</protein>
<dbReference type="InterPro" id="IPR003660">
    <property type="entry name" value="HAMP_dom"/>
</dbReference>
<reference evidence="9" key="1">
    <citation type="journal article" date="2019" name="Int. J. Syst. Evol. Microbiol.">
        <title>The Global Catalogue of Microorganisms (GCM) 10K type strain sequencing project: providing services to taxonomists for standard genome sequencing and annotation.</title>
        <authorList>
            <consortium name="The Broad Institute Genomics Platform"/>
            <consortium name="The Broad Institute Genome Sequencing Center for Infectious Disease"/>
            <person name="Wu L."/>
            <person name="Ma J."/>
        </authorList>
    </citation>
    <scope>NUCLEOTIDE SEQUENCE [LARGE SCALE GENOMIC DNA]</scope>
    <source>
        <strain evidence="9">CCUG 54939</strain>
    </source>
</reference>
<organism evidence="8 9">
    <name type="scientific">Pseudaeromonas sharmana</name>
    <dbReference type="NCBI Taxonomy" id="328412"/>
    <lineage>
        <taxon>Bacteria</taxon>
        <taxon>Pseudomonadati</taxon>
        <taxon>Pseudomonadota</taxon>
        <taxon>Gammaproteobacteria</taxon>
        <taxon>Aeromonadales</taxon>
        <taxon>Aeromonadaceae</taxon>
        <taxon>Pseudaeromonas</taxon>
    </lineage>
</organism>